<dbReference type="InterPro" id="IPR032820">
    <property type="entry name" value="ATPase_put"/>
</dbReference>
<feature type="transmembrane region" description="Helical" evidence="1">
    <location>
        <begin position="26"/>
        <end position="48"/>
    </location>
</feature>
<evidence type="ECO:0000313" key="2">
    <source>
        <dbReference type="EMBL" id="KKR86806.1"/>
    </source>
</evidence>
<feature type="transmembrane region" description="Helical" evidence="1">
    <location>
        <begin position="54"/>
        <end position="75"/>
    </location>
</feature>
<comment type="caution">
    <text evidence="2">The sequence shown here is derived from an EMBL/GenBank/DDBJ whole genome shotgun (WGS) entry which is preliminary data.</text>
</comment>
<dbReference type="AlphaFoldDB" id="A0A0G0UH22"/>
<organism evidence="2 3">
    <name type="scientific">Candidatus Uhrbacteria bacterium GW2011_GWC2_41_11</name>
    <dbReference type="NCBI Taxonomy" id="1618985"/>
    <lineage>
        <taxon>Bacteria</taxon>
        <taxon>Candidatus Uhriibacteriota</taxon>
    </lineage>
</organism>
<accession>A0A0G0UH22</accession>
<reference evidence="2 3" key="1">
    <citation type="journal article" date="2015" name="Nature">
        <title>rRNA introns, odd ribosomes, and small enigmatic genomes across a large radiation of phyla.</title>
        <authorList>
            <person name="Brown C.T."/>
            <person name="Hug L.A."/>
            <person name="Thomas B.C."/>
            <person name="Sharon I."/>
            <person name="Castelle C.J."/>
            <person name="Singh A."/>
            <person name="Wilkins M.J."/>
            <person name="Williams K.H."/>
            <person name="Banfield J.F."/>
        </authorList>
    </citation>
    <scope>NUCLEOTIDE SEQUENCE [LARGE SCALE GENOMIC DNA]</scope>
</reference>
<sequence length="94" mass="10905">MENQDPSHTPAHQNNDAKYYRLAFRILVDFGATLAIPALVSAFLGIWLDRHLGTKPWILIVCLFIGFTLTWMMILRKARLYAKDFERIGKERVV</sequence>
<gene>
    <name evidence="2" type="ORF">UU35_C0008G0020</name>
</gene>
<keyword evidence="1" id="KW-0472">Membrane</keyword>
<name>A0A0G0UH22_9BACT</name>
<evidence type="ECO:0000313" key="3">
    <source>
        <dbReference type="Proteomes" id="UP000034616"/>
    </source>
</evidence>
<proteinExistence type="predicted"/>
<dbReference type="Proteomes" id="UP000034616">
    <property type="component" value="Unassembled WGS sequence"/>
</dbReference>
<evidence type="ECO:0000256" key="1">
    <source>
        <dbReference type="SAM" id="Phobius"/>
    </source>
</evidence>
<keyword evidence="1" id="KW-1133">Transmembrane helix</keyword>
<dbReference type="Pfam" id="PF09527">
    <property type="entry name" value="ATPase_gene1"/>
    <property type="match status" value="1"/>
</dbReference>
<dbReference type="EMBL" id="LCAH01000008">
    <property type="protein sequence ID" value="KKR86806.1"/>
    <property type="molecule type" value="Genomic_DNA"/>
</dbReference>
<protein>
    <recommendedName>
        <fullName evidence="4">AtpZ/AtpI family protein</fullName>
    </recommendedName>
</protein>
<evidence type="ECO:0008006" key="4">
    <source>
        <dbReference type="Google" id="ProtNLM"/>
    </source>
</evidence>
<keyword evidence="1" id="KW-0812">Transmembrane</keyword>